<keyword evidence="3" id="KW-1185">Reference proteome</keyword>
<sequence>GGLVGRVAAAFALADPQVGPRGGGIGRTAAGEKLGETGLGLRALQRLPAVGAQDHGALGVAAEALVELPGAAAGFEGKLDLGDGGQAVVEHRLLQLAAGLGREEQGVPRGFGERAFAGLVRSADEGPRRIEGHGRLLMDAVVADGEGEKAHGEIEGRMKGLGGREGEQRKGRNGRN</sequence>
<feature type="non-terminal residue" evidence="2">
    <location>
        <position position="176"/>
    </location>
</feature>
<dbReference type="AlphaFoldDB" id="A0A162C7C2"/>
<reference evidence="2 3" key="1">
    <citation type="submission" date="2016-03" db="EMBL/GenBank/DDBJ databases">
        <title>EvidentialGene: Evidence-directed Construction of Genes on Genomes.</title>
        <authorList>
            <person name="Gilbert D.G."/>
            <person name="Choi J.-H."/>
            <person name="Mockaitis K."/>
            <person name="Colbourne J."/>
            <person name="Pfrender M."/>
        </authorList>
    </citation>
    <scope>NUCLEOTIDE SEQUENCE [LARGE SCALE GENOMIC DNA]</scope>
    <source>
        <strain evidence="2 3">Xinb3</strain>
        <tissue evidence="2">Complete organism</tissue>
    </source>
</reference>
<dbReference type="Proteomes" id="UP000076858">
    <property type="component" value="Unassembled WGS sequence"/>
</dbReference>
<feature type="region of interest" description="Disordered" evidence="1">
    <location>
        <begin position="148"/>
        <end position="176"/>
    </location>
</feature>
<dbReference type="EMBL" id="LRGB01006338">
    <property type="protein sequence ID" value="KZS01681.1"/>
    <property type="molecule type" value="Genomic_DNA"/>
</dbReference>
<accession>A0A162C7C2</accession>
<name>A0A162C7C2_9CRUS</name>
<organism evidence="2 3">
    <name type="scientific">Daphnia magna</name>
    <dbReference type="NCBI Taxonomy" id="35525"/>
    <lineage>
        <taxon>Eukaryota</taxon>
        <taxon>Metazoa</taxon>
        <taxon>Ecdysozoa</taxon>
        <taxon>Arthropoda</taxon>
        <taxon>Crustacea</taxon>
        <taxon>Branchiopoda</taxon>
        <taxon>Diplostraca</taxon>
        <taxon>Cladocera</taxon>
        <taxon>Anomopoda</taxon>
        <taxon>Daphniidae</taxon>
        <taxon>Daphnia</taxon>
    </lineage>
</organism>
<evidence type="ECO:0000313" key="3">
    <source>
        <dbReference type="Proteomes" id="UP000076858"/>
    </source>
</evidence>
<comment type="caution">
    <text evidence="2">The sequence shown here is derived from an EMBL/GenBank/DDBJ whole genome shotgun (WGS) entry which is preliminary data.</text>
</comment>
<evidence type="ECO:0000256" key="1">
    <source>
        <dbReference type="SAM" id="MobiDB-lite"/>
    </source>
</evidence>
<evidence type="ECO:0000313" key="2">
    <source>
        <dbReference type="EMBL" id="KZS01681.1"/>
    </source>
</evidence>
<proteinExistence type="predicted"/>
<feature type="non-terminal residue" evidence="2">
    <location>
        <position position="1"/>
    </location>
</feature>
<gene>
    <name evidence="2" type="ORF">APZ42_001584</name>
</gene>
<protein>
    <submittedName>
        <fullName evidence="2">Uncharacterized protein</fullName>
    </submittedName>
</protein>
<feature type="compositionally biased region" description="Basic and acidic residues" evidence="1">
    <location>
        <begin position="148"/>
        <end position="170"/>
    </location>
</feature>